<organism evidence="6 7">
    <name type="scientific">Aquirufa antheringensis</name>
    <dbReference type="NCBI Taxonomy" id="2516559"/>
    <lineage>
        <taxon>Bacteria</taxon>
        <taxon>Pseudomonadati</taxon>
        <taxon>Bacteroidota</taxon>
        <taxon>Cytophagia</taxon>
        <taxon>Cytophagales</taxon>
        <taxon>Flectobacillaceae</taxon>
        <taxon>Aquirufa</taxon>
    </lineage>
</organism>
<dbReference type="GO" id="GO:0017004">
    <property type="term" value="P:cytochrome complex assembly"/>
    <property type="evidence" value="ECO:0007669"/>
    <property type="project" value="UniProtKB-KW"/>
</dbReference>
<dbReference type="InterPro" id="IPR036249">
    <property type="entry name" value="Thioredoxin-like_sf"/>
</dbReference>
<dbReference type="EMBL" id="SEWY01000002">
    <property type="protein sequence ID" value="TBH74281.1"/>
    <property type="molecule type" value="Genomic_DNA"/>
</dbReference>
<dbReference type="GO" id="GO:0016209">
    <property type="term" value="F:antioxidant activity"/>
    <property type="evidence" value="ECO:0007669"/>
    <property type="project" value="InterPro"/>
</dbReference>
<proteinExistence type="predicted"/>
<dbReference type="PROSITE" id="PS51352">
    <property type="entry name" value="THIOREDOXIN_2"/>
    <property type="match status" value="1"/>
</dbReference>
<dbReference type="SUPFAM" id="SSF52833">
    <property type="entry name" value="Thioredoxin-like"/>
    <property type="match status" value="1"/>
</dbReference>
<dbReference type="AlphaFoldDB" id="A0A4Q9BEU8"/>
<dbReference type="OrthoDB" id="616241at2"/>
<dbReference type="InterPro" id="IPR013766">
    <property type="entry name" value="Thioredoxin_domain"/>
</dbReference>
<dbReference type="CDD" id="cd02966">
    <property type="entry name" value="TlpA_like_family"/>
    <property type="match status" value="1"/>
</dbReference>
<dbReference type="InterPro" id="IPR000866">
    <property type="entry name" value="AhpC/TSA"/>
</dbReference>
<dbReference type="InterPro" id="IPR050553">
    <property type="entry name" value="Thioredoxin_ResA/DsbE_sf"/>
</dbReference>
<evidence type="ECO:0000256" key="4">
    <source>
        <dbReference type="ARBA" id="ARBA00023284"/>
    </source>
</evidence>
<evidence type="ECO:0000256" key="2">
    <source>
        <dbReference type="ARBA" id="ARBA00022748"/>
    </source>
</evidence>
<keyword evidence="4" id="KW-0676">Redox-active center</keyword>
<evidence type="ECO:0000256" key="3">
    <source>
        <dbReference type="ARBA" id="ARBA00023157"/>
    </source>
</evidence>
<dbReference type="PANTHER" id="PTHR42852:SF6">
    <property type="entry name" value="THIOL:DISULFIDE INTERCHANGE PROTEIN DSBE"/>
    <property type="match status" value="1"/>
</dbReference>
<feature type="domain" description="Thioredoxin" evidence="5">
    <location>
        <begin position="269"/>
        <end position="425"/>
    </location>
</feature>
<accession>A0A4Q9BEU8</accession>
<dbReference type="GO" id="GO:0030313">
    <property type="term" value="C:cell envelope"/>
    <property type="evidence" value="ECO:0007669"/>
    <property type="project" value="UniProtKB-SubCell"/>
</dbReference>
<comment type="subcellular location">
    <subcellularLocation>
        <location evidence="1">Cell envelope</location>
    </subcellularLocation>
</comment>
<dbReference type="PANTHER" id="PTHR42852">
    <property type="entry name" value="THIOL:DISULFIDE INTERCHANGE PROTEIN DSBE"/>
    <property type="match status" value="1"/>
</dbReference>
<protein>
    <submittedName>
        <fullName evidence="6">TlpA family protein disulfide reductase</fullName>
    </submittedName>
</protein>
<gene>
    <name evidence="6" type="ORF">EWU20_03860</name>
</gene>
<dbReference type="GO" id="GO:0016491">
    <property type="term" value="F:oxidoreductase activity"/>
    <property type="evidence" value="ECO:0007669"/>
    <property type="project" value="InterPro"/>
</dbReference>
<comment type="caution">
    <text evidence="6">The sequence shown here is derived from an EMBL/GenBank/DDBJ whole genome shotgun (WGS) entry which is preliminary data.</text>
</comment>
<dbReference type="Pfam" id="PF00578">
    <property type="entry name" value="AhpC-TSA"/>
    <property type="match status" value="1"/>
</dbReference>
<dbReference type="Proteomes" id="UP000293583">
    <property type="component" value="Unassembled WGS sequence"/>
</dbReference>
<dbReference type="Gene3D" id="3.40.30.10">
    <property type="entry name" value="Glutaredoxin"/>
    <property type="match status" value="1"/>
</dbReference>
<keyword evidence="2" id="KW-0201">Cytochrome c-type biogenesis</keyword>
<evidence type="ECO:0000313" key="6">
    <source>
        <dbReference type="EMBL" id="TBH74281.1"/>
    </source>
</evidence>
<evidence type="ECO:0000259" key="5">
    <source>
        <dbReference type="PROSITE" id="PS51352"/>
    </source>
</evidence>
<reference evidence="6 7" key="1">
    <citation type="submission" date="2019-02" db="EMBL/GenBank/DDBJ databases">
        <title>Genome of a new Bacteroidetes strain.</title>
        <authorList>
            <person name="Pitt A."/>
        </authorList>
    </citation>
    <scope>NUCLEOTIDE SEQUENCE [LARGE SCALE GENOMIC DNA]</scope>
    <source>
        <strain evidence="6 7">103A-SOEBACH</strain>
    </source>
</reference>
<evidence type="ECO:0000313" key="7">
    <source>
        <dbReference type="Proteomes" id="UP000293583"/>
    </source>
</evidence>
<name>A0A4Q9BEU8_9BACT</name>
<dbReference type="RefSeq" id="WP_130922788.1">
    <property type="nucleotide sequence ID" value="NZ_JAANON010000003.1"/>
</dbReference>
<keyword evidence="3" id="KW-1015">Disulfide bond</keyword>
<sequence>MPSIHEFVCDFFVTSFEPVSLFKRLRDSLMKKTLFALLFAPLLSLAQAPVTGLWRASLATHGGELPIQFEINSGSKSGNLDIKLVNGAEKSTLGESYFRADSLVVPFDLYEAELVFLATKATEMKGYFVKKRNGKTAYRLPVSALAGPADRFLNLQPATVNVSGKWMADFYSDATNHSPGVGVFEQEGNQVTGTFLRTSGDYRYLQGNVSGDSLFLSYFDGSGINMLRAKVKGTQLTGRFTSGLSGVRTVEAKFDPAAALPDLKKLSFLKPGFDRIDFKLPTTSGEQISLQDERFKNKVVVIELMGSWCPNCLDESRYLAPFYQKYKEKGVEVIGIAFENSADIAVAGPKINNFQKKIGISYPLLFAGTAEDKTIEKVLPMLSKMNGYPTTFIIDKKGIVREIHTGFSGPGTGKYYADWITDFEHTIQSLLAEK</sequence>
<keyword evidence="7" id="KW-1185">Reference proteome</keyword>
<evidence type="ECO:0000256" key="1">
    <source>
        <dbReference type="ARBA" id="ARBA00004196"/>
    </source>
</evidence>